<dbReference type="PANTHER" id="PTHR11960:SF8">
    <property type="entry name" value="EUKARYOTIC TRANSLATION INITIATION FACTOR 4E1-RELATED"/>
    <property type="match status" value="1"/>
</dbReference>
<reference evidence="11 12" key="1">
    <citation type="submission" date="2017-03" db="EMBL/GenBank/DDBJ databases">
        <title>Widespread Adenine N6-methylation of Active Genes in Fungi.</title>
        <authorList>
            <consortium name="DOE Joint Genome Institute"/>
            <person name="Mondo S.J."/>
            <person name="Dannebaum R.O."/>
            <person name="Kuo R.C."/>
            <person name="Louie K.B."/>
            <person name="Bewick A.J."/>
            <person name="Labutti K."/>
            <person name="Haridas S."/>
            <person name="Kuo A."/>
            <person name="Salamov A."/>
            <person name="Ahrendt S.R."/>
            <person name="Lau R."/>
            <person name="Bowen B.P."/>
            <person name="Lipzen A."/>
            <person name="Sullivan W."/>
            <person name="Andreopoulos W.B."/>
            <person name="Clum A."/>
            <person name="Lindquist E."/>
            <person name="Daum C."/>
            <person name="Northen T.R."/>
            <person name="Ramamoorthy G."/>
            <person name="Schmitz R.J."/>
            <person name="Gryganskyi A."/>
            <person name="Culley D."/>
            <person name="Magnuson J."/>
            <person name="James T.Y."/>
            <person name="O'Malley M.A."/>
            <person name="Stajich J.E."/>
            <person name="Spatafora J.W."/>
            <person name="Visel A."/>
            <person name="Grigoriev I.V."/>
        </authorList>
    </citation>
    <scope>NUCLEOTIDE SEQUENCE [LARGE SCALE GENOMIC DNA]</scope>
    <source>
        <strain evidence="11 12">NRRL Y-17943</strain>
    </source>
</reference>
<dbReference type="GO" id="GO:0003743">
    <property type="term" value="F:translation initiation factor activity"/>
    <property type="evidence" value="ECO:0007669"/>
    <property type="project" value="UniProtKB-KW"/>
</dbReference>
<evidence type="ECO:0000313" key="11">
    <source>
        <dbReference type="EMBL" id="ORX40797.1"/>
    </source>
</evidence>
<evidence type="ECO:0000256" key="3">
    <source>
        <dbReference type="ARBA" id="ARBA00022845"/>
    </source>
</evidence>
<evidence type="ECO:0000256" key="6">
    <source>
        <dbReference type="ARBA" id="ARBA00030245"/>
    </source>
</evidence>
<name>A0A1Y1UT39_9TREE</name>
<dbReference type="FunFam" id="3.30.760.10:FF:000011">
    <property type="entry name" value="Eukaryotic translation initiation factor 4E"/>
    <property type="match status" value="1"/>
</dbReference>
<dbReference type="Proteomes" id="UP000193218">
    <property type="component" value="Unassembled WGS sequence"/>
</dbReference>
<keyword evidence="4 9" id="KW-0694">RNA-binding</keyword>
<protein>
    <recommendedName>
        <fullName evidence="8">Eukaryotic translation initiation factor 4E</fullName>
    </recommendedName>
    <alternativeName>
        <fullName evidence="7">eIF-4F 25 kDa subunit</fullName>
    </alternativeName>
    <alternativeName>
        <fullName evidence="6">mRNA cap-binding protein</fullName>
    </alternativeName>
</protein>
<dbReference type="SUPFAM" id="SSF55418">
    <property type="entry name" value="eIF4e-like"/>
    <property type="match status" value="1"/>
</dbReference>
<dbReference type="AlphaFoldDB" id="A0A1Y1UT39"/>
<dbReference type="GO" id="GO:0006417">
    <property type="term" value="P:regulation of translation"/>
    <property type="evidence" value="ECO:0007669"/>
    <property type="project" value="UniProtKB-KW"/>
</dbReference>
<gene>
    <name evidence="11" type="ORF">BD324DRAFT_21080</name>
</gene>
<evidence type="ECO:0000256" key="1">
    <source>
        <dbReference type="ARBA" id="ARBA00009860"/>
    </source>
</evidence>
<dbReference type="STRING" id="4999.A0A1Y1UT39"/>
<dbReference type="InParanoid" id="A0A1Y1UT39"/>
<evidence type="ECO:0000256" key="9">
    <source>
        <dbReference type="RuleBase" id="RU004374"/>
    </source>
</evidence>
<evidence type="ECO:0000256" key="8">
    <source>
        <dbReference type="ARBA" id="ARBA00039255"/>
    </source>
</evidence>
<sequence length="316" mass="34695">MSAPNAPSSSSVPESVSEANTATLTSALAAASISSSPDTSEPKELDKKENVELEEGEIREDDEEDAEEEEDDGKVKTVFDSKDKFNVKHPLYASWTLFFDSPQSKLLPKTPSSTPATPAGAHGGWMDDIRRVVTFDSVEEFWGLYNNIVPPSQLPGKANYYLFKDGIVPAWEDPQNKNGGKWSIQVPKEKSKSQIDTMWLYTMLAAIGETFETPVNGSTEAPPPVNEQSDIVTGVICSSRPNFYRISIWTRSAPETSLPPTDPLMARMIAIGKHFKSSVLGYEPDAKLAVSSLSTEIFFESHVDSEKKGNKKRIVA</sequence>
<dbReference type="GeneID" id="33553995"/>
<dbReference type="InterPro" id="IPR023398">
    <property type="entry name" value="TIF_eIF4e-like"/>
</dbReference>
<feature type="region of interest" description="Disordered" evidence="10">
    <location>
        <begin position="1"/>
        <end position="75"/>
    </location>
</feature>
<feature type="compositionally biased region" description="Basic and acidic residues" evidence="10">
    <location>
        <begin position="40"/>
        <end position="51"/>
    </location>
</feature>
<dbReference type="EMBL" id="NBSH01000001">
    <property type="protein sequence ID" value="ORX40797.1"/>
    <property type="molecule type" value="Genomic_DNA"/>
</dbReference>
<evidence type="ECO:0000313" key="12">
    <source>
        <dbReference type="Proteomes" id="UP000193218"/>
    </source>
</evidence>
<feature type="compositionally biased region" description="Acidic residues" evidence="10">
    <location>
        <begin position="52"/>
        <end position="72"/>
    </location>
</feature>
<dbReference type="InterPro" id="IPR001040">
    <property type="entry name" value="TIF_eIF_4E"/>
</dbReference>
<dbReference type="Pfam" id="PF01652">
    <property type="entry name" value="IF4E"/>
    <property type="match status" value="1"/>
</dbReference>
<evidence type="ECO:0000256" key="4">
    <source>
        <dbReference type="ARBA" id="ARBA00022884"/>
    </source>
</evidence>
<evidence type="ECO:0000256" key="10">
    <source>
        <dbReference type="SAM" id="MobiDB-lite"/>
    </source>
</evidence>
<comment type="similarity">
    <text evidence="1 9">Belongs to the eukaryotic initiation factor 4E family.</text>
</comment>
<proteinExistence type="inferred from homology"/>
<dbReference type="GO" id="GO:0000340">
    <property type="term" value="F:RNA 7-methylguanosine cap binding"/>
    <property type="evidence" value="ECO:0007669"/>
    <property type="project" value="TreeGrafter"/>
</dbReference>
<dbReference type="FunCoup" id="A0A1Y1UT39">
    <property type="interactions" value="352"/>
</dbReference>
<dbReference type="Gene3D" id="3.30.760.10">
    <property type="entry name" value="RNA Cap, Translation Initiation Factor Eif4e"/>
    <property type="match status" value="1"/>
</dbReference>
<keyword evidence="5 9" id="KW-0648">Protein biosynthesis</keyword>
<organism evidence="11 12">
    <name type="scientific">Kockovaella imperatae</name>
    <dbReference type="NCBI Taxonomy" id="4999"/>
    <lineage>
        <taxon>Eukaryota</taxon>
        <taxon>Fungi</taxon>
        <taxon>Dikarya</taxon>
        <taxon>Basidiomycota</taxon>
        <taxon>Agaricomycotina</taxon>
        <taxon>Tremellomycetes</taxon>
        <taxon>Tremellales</taxon>
        <taxon>Cuniculitremaceae</taxon>
        <taxon>Kockovaella</taxon>
    </lineage>
</organism>
<accession>A0A1Y1UT39</accession>
<evidence type="ECO:0000256" key="5">
    <source>
        <dbReference type="ARBA" id="ARBA00022917"/>
    </source>
</evidence>
<evidence type="ECO:0000256" key="2">
    <source>
        <dbReference type="ARBA" id="ARBA00022540"/>
    </source>
</evidence>
<dbReference type="PANTHER" id="PTHR11960">
    <property type="entry name" value="EUKARYOTIC TRANSLATION INITIATION FACTOR 4E RELATED"/>
    <property type="match status" value="1"/>
</dbReference>
<dbReference type="GO" id="GO:0016281">
    <property type="term" value="C:eukaryotic translation initiation factor 4F complex"/>
    <property type="evidence" value="ECO:0007669"/>
    <property type="project" value="TreeGrafter"/>
</dbReference>
<keyword evidence="2 9" id="KW-0396">Initiation factor</keyword>
<comment type="caution">
    <text evidence="11">The sequence shown here is derived from an EMBL/GenBank/DDBJ whole genome shotgun (WGS) entry which is preliminary data.</text>
</comment>
<dbReference type="OrthoDB" id="590761at2759"/>
<keyword evidence="3" id="KW-0810">Translation regulation</keyword>
<evidence type="ECO:0000256" key="7">
    <source>
        <dbReference type="ARBA" id="ARBA00032656"/>
    </source>
</evidence>
<dbReference type="RefSeq" id="XP_021874476.1">
    <property type="nucleotide sequence ID" value="XM_022012187.1"/>
</dbReference>
<feature type="compositionally biased region" description="Low complexity" evidence="10">
    <location>
        <begin position="1"/>
        <end position="36"/>
    </location>
</feature>
<keyword evidence="12" id="KW-1185">Reference proteome</keyword>